<reference evidence="1" key="2">
    <citation type="submission" date="2021-02" db="EMBL/GenBank/DDBJ databases">
        <authorList>
            <person name="Kimball J.A."/>
            <person name="Haas M.W."/>
            <person name="Macchietto M."/>
            <person name="Kono T."/>
            <person name="Duquette J."/>
            <person name="Shao M."/>
        </authorList>
    </citation>
    <scope>NUCLEOTIDE SEQUENCE</scope>
    <source>
        <tissue evidence="1">Fresh leaf tissue</tissue>
    </source>
</reference>
<reference evidence="1" key="1">
    <citation type="journal article" date="2021" name="bioRxiv">
        <title>Whole Genome Assembly and Annotation of Northern Wild Rice, Zizania palustris L., Supports a Whole Genome Duplication in the Zizania Genus.</title>
        <authorList>
            <person name="Haas M."/>
            <person name="Kono T."/>
            <person name="Macchietto M."/>
            <person name="Millas R."/>
            <person name="McGilp L."/>
            <person name="Shao M."/>
            <person name="Duquette J."/>
            <person name="Hirsch C.N."/>
            <person name="Kimball J."/>
        </authorList>
    </citation>
    <scope>NUCLEOTIDE SEQUENCE</scope>
    <source>
        <tissue evidence="1">Fresh leaf tissue</tissue>
    </source>
</reference>
<evidence type="ECO:0000313" key="2">
    <source>
        <dbReference type="Proteomes" id="UP000729402"/>
    </source>
</evidence>
<keyword evidence="2" id="KW-1185">Reference proteome</keyword>
<dbReference type="EMBL" id="JAAALK010000283">
    <property type="protein sequence ID" value="KAG8077073.1"/>
    <property type="molecule type" value="Genomic_DNA"/>
</dbReference>
<proteinExistence type="predicted"/>
<dbReference type="Proteomes" id="UP000729402">
    <property type="component" value="Unassembled WGS sequence"/>
</dbReference>
<evidence type="ECO:0000313" key="1">
    <source>
        <dbReference type="EMBL" id="KAG8077073.1"/>
    </source>
</evidence>
<dbReference type="AlphaFoldDB" id="A0A8J5W3X2"/>
<sequence length="147" mass="15103">MLLPTTLVVRPPIGCGSFPISKAGQWLASSAQESVTSGSFRGISSFIAVVASIIDVGLAVTTGDAGLDTVASAEASASKFDGVAPSFPVVGTLGDGHTLVLKWSIALMMTTILLVEMTKAVVSTDSKSGNVRENTVLFILEHGPTPR</sequence>
<name>A0A8J5W3X2_ZIZPA</name>
<accession>A0A8J5W3X2</accession>
<protein>
    <submittedName>
        <fullName evidence="1">Uncharacterized protein</fullName>
    </submittedName>
</protein>
<organism evidence="1 2">
    <name type="scientific">Zizania palustris</name>
    <name type="common">Northern wild rice</name>
    <dbReference type="NCBI Taxonomy" id="103762"/>
    <lineage>
        <taxon>Eukaryota</taxon>
        <taxon>Viridiplantae</taxon>
        <taxon>Streptophyta</taxon>
        <taxon>Embryophyta</taxon>
        <taxon>Tracheophyta</taxon>
        <taxon>Spermatophyta</taxon>
        <taxon>Magnoliopsida</taxon>
        <taxon>Liliopsida</taxon>
        <taxon>Poales</taxon>
        <taxon>Poaceae</taxon>
        <taxon>BOP clade</taxon>
        <taxon>Oryzoideae</taxon>
        <taxon>Oryzeae</taxon>
        <taxon>Zizaniinae</taxon>
        <taxon>Zizania</taxon>
    </lineage>
</organism>
<comment type="caution">
    <text evidence="1">The sequence shown here is derived from an EMBL/GenBank/DDBJ whole genome shotgun (WGS) entry which is preliminary data.</text>
</comment>
<gene>
    <name evidence="1" type="ORF">GUJ93_ZPchr0006g44260</name>
</gene>